<name>A0A9X2FEH4_9BACT</name>
<comment type="caution">
    <text evidence="1">The sequence shown here is derived from an EMBL/GenBank/DDBJ whole genome shotgun (WGS) entry which is preliminary data.</text>
</comment>
<sequence>MLSQSEVQQIVELLERNELTRRQIAQRVGVSHSSVYAIASGRRGLFSRDSDEHAPSQRATRCPTCGVRVYLPCVACRAREFHLRTRRRGHRQFAGVEAATCFAPSQSDRVA</sequence>
<dbReference type="InterPro" id="IPR010982">
    <property type="entry name" value="Lambda_DNA-bd_dom_sf"/>
</dbReference>
<organism evidence="1 2">
    <name type="scientific">Aeoliella straminimaris</name>
    <dbReference type="NCBI Taxonomy" id="2954799"/>
    <lineage>
        <taxon>Bacteria</taxon>
        <taxon>Pseudomonadati</taxon>
        <taxon>Planctomycetota</taxon>
        <taxon>Planctomycetia</taxon>
        <taxon>Pirellulales</taxon>
        <taxon>Lacipirellulaceae</taxon>
        <taxon>Aeoliella</taxon>
    </lineage>
</organism>
<dbReference type="Gene3D" id="1.10.260.40">
    <property type="entry name" value="lambda repressor-like DNA-binding domains"/>
    <property type="match status" value="1"/>
</dbReference>
<protein>
    <submittedName>
        <fullName evidence="1">Helix-turn-helix domain-containing protein</fullName>
    </submittedName>
</protein>
<keyword evidence="2" id="KW-1185">Reference proteome</keyword>
<proteinExistence type="predicted"/>
<dbReference type="AlphaFoldDB" id="A0A9X2FEH4"/>
<evidence type="ECO:0000313" key="2">
    <source>
        <dbReference type="Proteomes" id="UP001155241"/>
    </source>
</evidence>
<gene>
    <name evidence="1" type="ORF">NG895_22560</name>
</gene>
<dbReference type="RefSeq" id="WP_252854803.1">
    <property type="nucleotide sequence ID" value="NZ_JAMXLR010000077.1"/>
</dbReference>
<accession>A0A9X2FEH4</accession>
<reference evidence="1" key="1">
    <citation type="submission" date="2022-06" db="EMBL/GenBank/DDBJ databases">
        <title>Aeoliella straminimaris, a novel planctomycete from sediments.</title>
        <authorList>
            <person name="Vitorino I.R."/>
            <person name="Lage O.M."/>
        </authorList>
    </citation>
    <scope>NUCLEOTIDE SEQUENCE</scope>
    <source>
        <strain evidence="1">ICT_H6.2</strain>
    </source>
</reference>
<dbReference type="Proteomes" id="UP001155241">
    <property type="component" value="Unassembled WGS sequence"/>
</dbReference>
<dbReference type="Pfam" id="PF13560">
    <property type="entry name" value="HTH_31"/>
    <property type="match status" value="1"/>
</dbReference>
<dbReference type="GO" id="GO:0003677">
    <property type="term" value="F:DNA binding"/>
    <property type="evidence" value="ECO:0007669"/>
    <property type="project" value="InterPro"/>
</dbReference>
<evidence type="ECO:0000313" key="1">
    <source>
        <dbReference type="EMBL" id="MCO6046688.1"/>
    </source>
</evidence>
<dbReference type="EMBL" id="JAMXLR010000077">
    <property type="protein sequence ID" value="MCO6046688.1"/>
    <property type="molecule type" value="Genomic_DNA"/>
</dbReference>
<dbReference type="InterPro" id="IPR001387">
    <property type="entry name" value="Cro/C1-type_HTH"/>
</dbReference>
<dbReference type="CDD" id="cd00093">
    <property type="entry name" value="HTH_XRE"/>
    <property type="match status" value="1"/>
</dbReference>